<proteinExistence type="predicted"/>
<dbReference type="InterPro" id="IPR011009">
    <property type="entry name" value="Kinase-like_dom_sf"/>
</dbReference>
<dbReference type="InterPro" id="IPR008271">
    <property type="entry name" value="Ser/Thr_kinase_AS"/>
</dbReference>
<sequence length="980" mass="110814">MPPDFQGAGREEQERTTRVDGMASFERIVADGYTGMTGYQKGHIVGGHYEIEDFIGTGGMSRVYKVRHLLVNEPRAIKVLLPQDRSEQAKALLRFQKEARMAMRLEHANIVRTMEFCSPADGPPFLVMDYVEGRSLEQELSVLQRLTPERAVEIILQVASAVQHLLEKEILHRDLKPGNIILNRLKNGATQVKLIDFGIATALYQEDEEDEDFPASQVLTPAGEVIGSPQHMSPEACAGDNVDERSEIYSLGCILYEMLVGKPPILGKNALDTLRMQASVEPRAISKVLPKGEGIEQLSQIVSKCLEKEPDHRFQTIDEFKEELGSVFEKTKKKKQQARLQNARSQSKGSQLAKLAFLAAGIALGGATVYGGTLLFNQSRQETAPQFGTANEIKNGPGLVYEYGIQWRRNSLKGQTMLNDANLEAMKDLKAALKVLPKSKSQKDKTLDFDDDRSTESSSIESKAEQEIKDLNILAKQDLYCAQLINDFKSSKVKEDSLDLDKIELTDNARSDKLSHSLLKKITEEKSLGNETFSRIKLMLLCDGDYTNFNLQKQIARSALDKPNSDLSESQKLLLKSLWLLRSSQYVEKVQGKSERPGDFFWNEFGEGASEKESTNFDENTALAYFLAGEYYFNIGDNWDAKCIYKLSKDALTRLNGEDALITVMARSQLFLAVSKDEEPNQKEGNRCLKKLKKWLDREPDNSRLLYLDAMVRATLARKEKGIEKEIALSEIDYDLTKMQLTARRSPYLLARLLHEREAVLRQIYGDKKNNLINFRAATLQLVQGNLPQAADRLEDLAKYYSSPSTAISRHKLLQLALSIEERLKALGLERNERACETHTYMAETLLFQEDKQLAQKALQELDLAEKEAQIIDSRPWDKGEEKIRTQALNGFRRAQIWQGRAKAQKNLLLPREALASIKSGLAELDKNIKYLEKTVPKEKKTLAIYISDMQERSDLYAELKQIETGIKNQIDNLNQIDKK</sequence>
<dbReference type="Proteomes" id="UP000664277">
    <property type="component" value="Unassembled WGS sequence"/>
</dbReference>
<dbReference type="PROSITE" id="PS50011">
    <property type="entry name" value="PROTEIN_KINASE_DOM"/>
    <property type="match status" value="1"/>
</dbReference>
<dbReference type="GO" id="GO:0005524">
    <property type="term" value="F:ATP binding"/>
    <property type="evidence" value="ECO:0007669"/>
    <property type="project" value="UniProtKB-UniRule"/>
</dbReference>
<dbReference type="AlphaFoldDB" id="A0A8J7PD27"/>
<evidence type="ECO:0000256" key="3">
    <source>
        <dbReference type="ARBA" id="ARBA00022777"/>
    </source>
</evidence>
<feature type="coiled-coil region" evidence="6">
    <location>
        <begin position="848"/>
        <end position="875"/>
    </location>
</feature>
<dbReference type="GO" id="GO:0004674">
    <property type="term" value="F:protein serine/threonine kinase activity"/>
    <property type="evidence" value="ECO:0007669"/>
    <property type="project" value="TreeGrafter"/>
</dbReference>
<dbReference type="PANTHER" id="PTHR43289">
    <property type="entry name" value="MITOGEN-ACTIVATED PROTEIN KINASE KINASE KINASE 20-RELATED"/>
    <property type="match status" value="1"/>
</dbReference>
<evidence type="ECO:0000313" key="9">
    <source>
        <dbReference type="EMBL" id="MBN8659408.1"/>
    </source>
</evidence>
<evidence type="ECO:0000259" key="8">
    <source>
        <dbReference type="PROSITE" id="PS50011"/>
    </source>
</evidence>
<dbReference type="CDD" id="cd14014">
    <property type="entry name" value="STKc_PknB_like"/>
    <property type="match status" value="1"/>
</dbReference>
<evidence type="ECO:0000256" key="7">
    <source>
        <dbReference type="SAM" id="MobiDB-lite"/>
    </source>
</evidence>
<organism evidence="9 10">
    <name type="scientific">Candidatus Obscuribacter phosphatis</name>
    <dbReference type="NCBI Taxonomy" id="1906157"/>
    <lineage>
        <taxon>Bacteria</taxon>
        <taxon>Bacillati</taxon>
        <taxon>Candidatus Melainabacteria</taxon>
        <taxon>Candidatus Obscuribacterales</taxon>
        <taxon>Candidatus Obscuribacteraceae</taxon>
        <taxon>Candidatus Obscuribacter</taxon>
    </lineage>
</organism>
<evidence type="ECO:0000256" key="6">
    <source>
        <dbReference type="SAM" id="Coils"/>
    </source>
</evidence>
<dbReference type="Gene3D" id="1.10.510.10">
    <property type="entry name" value="Transferase(Phosphotransferase) domain 1"/>
    <property type="match status" value="1"/>
</dbReference>
<feature type="binding site" evidence="5">
    <location>
        <position position="78"/>
    </location>
    <ligand>
        <name>ATP</name>
        <dbReference type="ChEBI" id="CHEBI:30616"/>
    </ligand>
</feature>
<evidence type="ECO:0000256" key="5">
    <source>
        <dbReference type="PROSITE-ProRule" id="PRU10141"/>
    </source>
</evidence>
<evidence type="ECO:0000256" key="4">
    <source>
        <dbReference type="ARBA" id="ARBA00022840"/>
    </source>
</evidence>
<reference evidence="9" key="1">
    <citation type="submission" date="2021-02" db="EMBL/GenBank/DDBJ databases">
        <title>Genome-Resolved Metagenomics of a Microbial Community Performing Photosynthetic Biological Nutrient Removal.</title>
        <authorList>
            <person name="Mcdaniel E.A."/>
        </authorList>
    </citation>
    <scope>NUCLEOTIDE SEQUENCE</scope>
    <source>
        <strain evidence="9">UWPOB_OBS1</strain>
    </source>
</reference>
<comment type="caution">
    <text evidence="9">The sequence shown here is derived from an EMBL/GenBank/DDBJ whole genome shotgun (WGS) entry which is preliminary data.</text>
</comment>
<keyword evidence="3 9" id="KW-0418">Kinase</keyword>
<evidence type="ECO:0000313" key="10">
    <source>
        <dbReference type="Proteomes" id="UP000664277"/>
    </source>
</evidence>
<dbReference type="Gene3D" id="3.30.200.20">
    <property type="entry name" value="Phosphorylase Kinase, domain 1"/>
    <property type="match status" value="1"/>
</dbReference>
<dbReference type="SUPFAM" id="SSF56112">
    <property type="entry name" value="Protein kinase-like (PK-like)"/>
    <property type="match status" value="1"/>
</dbReference>
<evidence type="ECO:0000256" key="2">
    <source>
        <dbReference type="ARBA" id="ARBA00022741"/>
    </source>
</evidence>
<dbReference type="InterPro" id="IPR000719">
    <property type="entry name" value="Prot_kinase_dom"/>
</dbReference>
<protein>
    <submittedName>
        <fullName evidence="9">Protein kinase</fullName>
    </submittedName>
</protein>
<dbReference type="InterPro" id="IPR017441">
    <property type="entry name" value="Protein_kinase_ATP_BS"/>
</dbReference>
<feature type="compositionally biased region" description="Basic and acidic residues" evidence="7">
    <location>
        <begin position="9"/>
        <end position="18"/>
    </location>
</feature>
<keyword evidence="2 5" id="KW-0547">Nucleotide-binding</keyword>
<keyword evidence="1" id="KW-0808">Transferase</keyword>
<gene>
    <name evidence="9" type="ORF">J0M35_03525</name>
</gene>
<dbReference type="SMART" id="SM00220">
    <property type="entry name" value="S_TKc"/>
    <property type="match status" value="1"/>
</dbReference>
<feature type="region of interest" description="Disordered" evidence="7">
    <location>
        <begin position="1"/>
        <end position="20"/>
    </location>
</feature>
<name>A0A8J7PD27_9BACT</name>
<dbReference type="Pfam" id="PF00069">
    <property type="entry name" value="Pkinase"/>
    <property type="match status" value="1"/>
</dbReference>
<keyword evidence="4 5" id="KW-0067">ATP-binding</keyword>
<dbReference type="PROSITE" id="PS00107">
    <property type="entry name" value="PROTEIN_KINASE_ATP"/>
    <property type="match status" value="1"/>
</dbReference>
<keyword evidence="6" id="KW-0175">Coiled coil</keyword>
<dbReference type="PANTHER" id="PTHR43289:SF34">
    <property type="entry name" value="SERINE_THREONINE-PROTEIN KINASE YBDM-RELATED"/>
    <property type="match status" value="1"/>
</dbReference>
<accession>A0A8J7PD27</accession>
<dbReference type="PROSITE" id="PS00108">
    <property type="entry name" value="PROTEIN_KINASE_ST"/>
    <property type="match status" value="1"/>
</dbReference>
<evidence type="ECO:0000256" key="1">
    <source>
        <dbReference type="ARBA" id="ARBA00022679"/>
    </source>
</evidence>
<feature type="domain" description="Protein kinase" evidence="8">
    <location>
        <begin position="49"/>
        <end position="328"/>
    </location>
</feature>
<dbReference type="EMBL" id="JAFLCK010000003">
    <property type="protein sequence ID" value="MBN8659408.1"/>
    <property type="molecule type" value="Genomic_DNA"/>
</dbReference>